<gene>
    <name evidence="3" type="ORF">EOW65_04160</name>
</gene>
<dbReference type="EMBL" id="SAVB01000004">
    <property type="protein sequence ID" value="RWR51366.1"/>
    <property type="molecule type" value="Genomic_DNA"/>
</dbReference>
<feature type="chain" id="PRO_5019077509" description="Thiol:disulfide interchange protein DsbD N-terminal domain-containing protein" evidence="1">
    <location>
        <begin position="23"/>
        <end position="265"/>
    </location>
</feature>
<organism evidence="3 4">
    <name type="scientific">Paenirhodobacter ferrireducens</name>
    <dbReference type="NCBI Taxonomy" id="1215032"/>
    <lineage>
        <taxon>Bacteria</taxon>
        <taxon>Pseudomonadati</taxon>
        <taxon>Pseudomonadota</taxon>
        <taxon>Alphaproteobacteria</taxon>
        <taxon>Rhodobacterales</taxon>
        <taxon>Rhodobacter group</taxon>
        <taxon>Paenirhodobacter</taxon>
    </lineage>
</organism>
<dbReference type="OrthoDB" id="9811036at2"/>
<dbReference type="Pfam" id="PF11412">
    <property type="entry name" value="DsbD_N"/>
    <property type="match status" value="1"/>
</dbReference>
<evidence type="ECO:0000313" key="3">
    <source>
        <dbReference type="EMBL" id="RWR51366.1"/>
    </source>
</evidence>
<proteinExistence type="predicted"/>
<dbReference type="RefSeq" id="WP_128147738.1">
    <property type="nucleotide sequence ID" value="NZ_SAVB01000004.1"/>
</dbReference>
<dbReference type="InterPro" id="IPR028250">
    <property type="entry name" value="DsbDN"/>
</dbReference>
<dbReference type="Proteomes" id="UP000286594">
    <property type="component" value="Unassembled WGS sequence"/>
</dbReference>
<reference evidence="3 4" key="1">
    <citation type="submission" date="2019-01" db="EMBL/GenBank/DDBJ databases">
        <title>Sinorhodobacter populi sp. nov. isolated from the symptomatic bark tissue of Populus euramericana canker.</title>
        <authorList>
            <person name="Xu G."/>
        </authorList>
    </citation>
    <scope>NUCLEOTIDE SEQUENCE [LARGE SCALE GENOMIC DNA]</scope>
    <source>
        <strain evidence="3 4">CCTCC AB2012026</strain>
    </source>
</reference>
<protein>
    <recommendedName>
        <fullName evidence="2">Thiol:disulfide interchange protein DsbD N-terminal domain-containing protein</fullName>
    </recommendedName>
</protein>
<evidence type="ECO:0000259" key="2">
    <source>
        <dbReference type="Pfam" id="PF11412"/>
    </source>
</evidence>
<comment type="caution">
    <text evidence="3">The sequence shown here is derived from an EMBL/GenBank/DDBJ whole genome shotgun (WGS) entry which is preliminary data.</text>
</comment>
<feature type="domain" description="Thiol:disulfide interchange protein DsbD N-terminal" evidence="2">
    <location>
        <begin position="34"/>
        <end position="143"/>
    </location>
</feature>
<dbReference type="AlphaFoldDB" id="A0A443LQC9"/>
<evidence type="ECO:0000313" key="4">
    <source>
        <dbReference type="Proteomes" id="UP000286594"/>
    </source>
</evidence>
<accession>A0A443LQC9</accession>
<name>A0A443LQC9_9RHOB</name>
<sequence length="265" mass="27867">MSRPLAALLPLCLCLAALPARAEEPLPPGMEGAEVLPGWEAPDGSRIAALKIELDPGWKTYWRSPGDAGVPPVIDFAGSDNVADVQVIWPAPQVFDQNGLRTVGYHDEMILPLEITPTDPAKPVTLSADLDMGICHDVCVPVSLELGADLAGPGAPDPEIRAAMAAVPLRQPGLARCTVEPIADGMRVKAAIDLPEAAGEVALFELRSTPMWVSESEAERQGNTLLASAEFVPDSGKPFALEQSDLRITVLSDAGAIEIDGCPAN</sequence>
<keyword evidence="1" id="KW-0732">Signal</keyword>
<feature type="signal peptide" evidence="1">
    <location>
        <begin position="1"/>
        <end position="22"/>
    </location>
</feature>
<evidence type="ECO:0000256" key="1">
    <source>
        <dbReference type="SAM" id="SignalP"/>
    </source>
</evidence>
<keyword evidence="4" id="KW-1185">Reference proteome</keyword>